<feature type="domain" description="Phosphofurin acidic cluster sorting protein 1/2 C-terminal" evidence="1">
    <location>
        <begin position="2"/>
        <end position="273"/>
    </location>
</feature>
<accession>A0ABR3MIH2</accession>
<proteinExistence type="predicted"/>
<name>A0ABR3MIH2_9TELE</name>
<reference evidence="2 3" key="1">
    <citation type="submission" date="2023-09" db="EMBL/GenBank/DDBJ databases">
        <authorList>
            <person name="Wang M."/>
        </authorList>
    </citation>
    <scope>NUCLEOTIDE SEQUENCE [LARGE SCALE GENOMIC DNA]</scope>
    <source>
        <strain evidence="2">GT-2023</strain>
        <tissue evidence="2">Liver</tissue>
    </source>
</reference>
<dbReference type="PANTHER" id="PTHR13280">
    <property type="entry name" value="PHOSPHOFURIN ACIDIC CLUSTER SORTING PROTEIN"/>
    <property type="match status" value="1"/>
</dbReference>
<comment type="caution">
    <text evidence="2">The sequence shown here is derived from an EMBL/GenBank/DDBJ whole genome shotgun (WGS) entry which is preliminary data.</text>
</comment>
<protein>
    <recommendedName>
        <fullName evidence="1">Phosphofurin acidic cluster sorting protein 1/2 C-terminal domain-containing protein</fullName>
    </recommendedName>
</protein>
<evidence type="ECO:0000259" key="1">
    <source>
        <dbReference type="Pfam" id="PF10254"/>
    </source>
</evidence>
<dbReference type="PANTHER" id="PTHR13280:SF14">
    <property type="entry name" value="PHOSPHOFURIN ACIDIC CLUSTER SORTING PROTEIN 1"/>
    <property type="match status" value="1"/>
</dbReference>
<dbReference type="Proteomes" id="UP001558613">
    <property type="component" value="Unassembled WGS sequence"/>
</dbReference>
<dbReference type="EMBL" id="JAYMGO010000013">
    <property type="protein sequence ID" value="KAL1263742.1"/>
    <property type="molecule type" value="Genomic_DNA"/>
</dbReference>
<organism evidence="2 3">
    <name type="scientific">Cirrhinus molitorella</name>
    <name type="common">mud carp</name>
    <dbReference type="NCBI Taxonomy" id="172907"/>
    <lineage>
        <taxon>Eukaryota</taxon>
        <taxon>Metazoa</taxon>
        <taxon>Chordata</taxon>
        <taxon>Craniata</taxon>
        <taxon>Vertebrata</taxon>
        <taxon>Euteleostomi</taxon>
        <taxon>Actinopterygii</taxon>
        <taxon>Neopterygii</taxon>
        <taxon>Teleostei</taxon>
        <taxon>Ostariophysi</taxon>
        <taxon>Cypriniformes</taxon>
        <taxon>Cyprinidae</taxon>
        <taxon>Labeoninae</taxon>
        <taxon>Labeonini</taxon>
        <taxon>Cirrhinus</taxon>
    </lineage>
</organism>
<evidence type="ECO:0000313" key="3">
    <source>
        <dbReference type="Proteomes" id="UP001558613"/>
    </source>
</evidence>
<evidence type="ECO:0000313" key="2">
    <source>
        <dbReference type="EMBL" id="KAL1263742.1"/>
    </source>
</evidence>
<dbReference type="Pfam" id="PF10254">
    <property type="entry name" value="Pacs-1"/>
    <property type="match status" value="1"/>
</dbReference>
<gene>
    <name evidence="2" type="ORF">QQF64_006481</name>
</gene>
<dbReference type="InterPro" id="IPR019381">
    <property type="entry name" value="PACS1/2_C"/>
</dbReference>
<keyword evidence="3" id="KW-1185">Reference proteome</keyword>
<sequence length="276" mass="30070">MDPSWRGLFCRGRASRDAVDVAGRIIQYLAGANVSHQFPISEAMLTYRQKSPDEDSCQKFVPFIGVVKVGIVEHSLSTSVDSDDAMGGNVGVVSSPMPQSATPYGKEICVTPPPSPSACAVFTGVGSPCTGGELMGLQVDYWTLQSGEKKREGEKRDVGLKNTLKSNFRSLQVSRLPSGGDTSPPHSMAMTVVTKEKNKKVIFLSKKPKEKDVDSKSQVIDGISRLICTAKHQHTMLRVSIDGVEWNDVKFFQLAAQWPTHVKHFPVGVFGYSKPV</sequence>